<organism evidence="6 7">
    <name type="scientific">Salix brachista</name>
    <dbReference type="NCBI Taxonomy" id="2182728"/>
    <lineage>
        <taxon>Eukaryota</taxon>
        <taxon>Viridiplantae</taxon>
        <taxon>Streptophyta</taxon>
        <taxon>Embryophyta</taxon>
        <taxon>Tracheophyta</taxon>
        <taxon>Spermatophyta</taxon>
        <taxon>Magnoliopsida</taxon>
        <taxon>eudicotyledons</taxon>
        <taxon>Gunneridae</taxon>
        <taxon>Pentapetalae</taxon>
        <taxon>rosids</taxon>
        <taxon>fabids</taxon>
        <taxon>Malpighiales</taxon>
        <taxon>Salicaceae</taxon>
        <taxon>Saliceae</taxon>
        <taxon>Salix</taxon>
    </lineage>
</organism>
<evidence type="ECO:0000256" key="5">
    <source>
        <dbReference type="ARBA" id="ARBA00023242"/>
    </source>
</evidence>
<evidence type="ECO:0000256" key="1">
    <source>
        <dbReference type="ARBA" id="ARBA00004123"/>
    </source>
</evidence>
<keyword evidence="5" id="KW-0539">Nucleus</keyword>
<dbReference type="Gene3D" id="1.25.10.10">
    <property type="entry name" value="Leucine-rich Repeat Variant"/>
    <property type="match status" value="1"/>
</dbReference>
<dbReference type="EMBL" id="VDCV01000016">
    <property type="protein sequence ID" value="KAB5520447.1"/>
    <property type="molecule type" value="Genomic_DNA"/>
</dbReference>
<dbReference type="InterPro" id="IPR011989">
    <property type="entry name" value="ARM-like"/>
</dbReference>
<keyword evidence="4" id="KW-0677">Repeat</keyword>
<dbReference type="PANTHER" id="PTHR15651">
    <property type="entry name" value="ARMADILLO REPEAT-CONTAINING PROTEIN 8"/>
    <property type="match status" value="1"/>
</dbReference>
<gene>
    <name evidence="6" type="ORF">DKX38_024766</name>
</gene>
<protein>
    <recommendedName>
        <fullName evidence="8">U-box domain-containing protein</fullName>
    </recommendedName>
</protein>
<dbReference type="AlphaFoldDB" id="A0A5N5K003"/>
<dbReference type="PANTHER" id="PTHR15651:SF7">
    <property type="entry name" value="ARMADILLO REPEAT-CONTAINING PROTEIN 8"/>
    <property type="match status" value="1"/>
</dbReference>
<evidence type="ECO:0000256" key="3">
    <source>
        <dbReference type="ARBA" id="ARBA00022490"/>
    </source>
</evidence>
<accession>A0A5N5K003</accession>
<evidence type="ECO:0000256" key="4">
    <source>
        <dbReference type="ARBA" id="ARBA00022737"/>
    </source>
</evidence>
<dbReference type="GO" id="GO:0005634">
    <property type="term" value="C:nucleus"/>
    <property type="evidence" value="ECO:0007669"/>
    <property type="project" value="UniProtKB-SubCell"/>
</dbReference>
<proteinExistence type="predicted"/>
<evidence type="ECO:0008006" key="8">
    <source>
        <dbReference type="Google" id="ProtNLM"/>
    </source>
</evidence>
<dbReference type="GO" id="GO:0034657">
    <property type="term" value="C:GID complex"/>
    <property type="evidence" value="ECO:0007669"/>
    <property type="project" value="TreeGrafter"/>
</dbReference>
<name>A0A5N5K003_9ROSI</name>
<comment type="subcellular location">
    <subcellularLocation>
        <location evidence="2">Cytoplasm</location>
    </subcellularLocation>
    <subcellularLocation>
        <location evidence="1">Nucleus</location>
    </subcellularLocation>
</comment>
<evidence type="ECO:0000256" key="2">
    <source>
        <dbReference type="ARBA" id="ARBA00004496"/>
    </source>
</evidence>
<sequence length="101" mass="10849">MLKLLFVEIGTEYINSEFLISLLNSDNENVSGLGASIITHSCVTSVEQSAFCDARALKKLISLLEGSTSQKNASLESLAAVLKNNPGVILFCSFFSALLFT</sequence>
<dbReference type="InterPro" id="IPR038739">
    <property type="entry name" value="ARMC8/Vid28"/>
</dbReference>
<keyword evidence="7" id="KW-1185">Reference proteome</keyword>
<evidence type="ECO:0000313" key="6">
    <source>
        <dbReference type="EMBL" id="KAB5520447.1"/>
    </source>
</evidence>
<dbReference type="Proteomes" id="UP000326939">
    <property type="component" value="Chromosome 16"/>
</dbReference>
<reference evidence="7" key="1">
    <citation type="journal article" date="2019" name="Gigascience">
        <title>De novo genome assembly of the endangered Acer yangbiense, a plant species with extremely small populations endemic to Yunnan Province, China.</title>
        <authorList>
            <person name="Yang J."/>
            <person name="Wariss H.M."/>
            <person name="Tao L."/>
            <person name="Zhang R."/>
            <person name="Yun Q."/>
            <person name="Hollingsworth P."/>
            <person name="Dao Z."/>
            <person name="Luo G."/>
            <person name="Guo H."/>
            <person name="Ma Y."/>
            <person name="Sun W."/>
        </authorList>
    </citation>
    <scope>NUCLEOTIDE SEQUENCE [LARGE SCALE GENOMIC DNA]</scope>
    <source>
        <strain evidence="7">cv. br00</strain>
    </source>
</reference>
<dbReference type="GO" id="GO:0043161">
    <property type="term" value="P:proteasome-mediated ubiquitin-dependent protein catabolic process"/>
    <property type="evidence" value="ECO:0007669"/>
    <property type="project" value="TreeGrafter"/>
</dbReference>
<evidence type="ECO:0000313" key="7">
    <source>
        <dbReference type="Proteomes" id="UP000326939"/>
    </source>
</evidence>
<keyword evidence="3" id="KW-0963">Cytoplasm</keyword>
<dbReference type="GO" id="GO:0005737">
    <property type="term" value="C:cytoplasm"/>
    <property type="evidence" value="ECO:0007669"/>
    <property type="project" value="UniProtKB-SubCell"/>
</dbReference>
<comment type="caution">
    <text evidence="6">The sequence shown here is derived from an EMBL/GenBank/DDBJ whole genome shotgun (WGS) entry which is preliminary data.</text>
</comment>